<keyword evidence="2" id="KW-0472">Membrane</keyword>
<feature type="compositionally biased region" description="Low complexity" evidence="1">
    <location>
        <begin position="432"/>
        <end position="457"/>
    </location>
</feature>
<sequence length="670" mass="73479">MAHTFDLTIAPTNVAHLSGSPANSGGFSQVSCYLPNRSIDSGGDEHDEPKKTKQRQSPWSGWRRCSRLASPETMKPPAPRTKKMKGAFCNLPLLLLIGAIQFLVIYSPAIDRYMVMITNGMLLSDSDHLVIIASGKPGFPSLLLDGRRGFKLVEEEFIPEPRVSCDFADPRSDVCELEGAIRIRGSTSEVFVVSPSGAGAANVTGLGPGMNATSWKIQPYTRKGEARVMRGITELTVRVVAAGEAPPCTVRHDAPAVVYSNGGYCGNYYHDFNDNIIPLFVTSRHLAGEVQLLVTQKQRWWFDKYREIVDGLTNYHAVDLDADAAGEVRCFRRATVGLRSHKDLSIDPRRAPRNLSMVDFKRFLMWRYALPREHAIRTEEEEGGEVGSTPARPRMLIIARRSRRRFVNLSEIVALAEEVGFDVTTSDVMSSAKTTKAGGGTSSSSSTPAGAATAAGAGDEGHARMADASKLVNSFDAMVAVHGSGLTNLVFLPMNAVVVQVVPLGRMEELAMDEYGVPPRDMNMRYLQYNITAEESTLSEMYPRAHPVFLDPMPIHQQSWSLVKDIYLGKQDARAREGHPPAPVRRSPPAPPRVRAGPSVVWKEQMGRITDWAFPSFCSPLDGPEVVSPSLDYSGVWVVTVKGQVKLSWLVPDGERHRSSSIKGQSPHPT</sequence>
<feature type="transmembrane region" description="Helical" evidence="2">
    <location>
        <begin position="87"/>
        <end position="106"/>
    </location>
</feature>
<evidence type="ECO:0008006" key="5">
    <source>
        <dbReference type="Google" id="ProtNLM"/>
    </source>
</evidence>
<comment type="caution">
    <text evidence="3">The sequence shown here is derived from an EMBL/GenBank/DDBJ whole genome shotgun (WGS) entry which is preliminary data.</text>
</comment>
<dbReference type="PANTHER" id="PTHR20961">
    <property type="entry name" value="GLYCOSYLTRANSFERASE"/>
    <property type="match status" value="1"/>
</dbReference>
<proteinExistence type="predicted"/>
<organism evidence="3 4">
    <name type="scientific">Digitaria exilis</name>
    <dbReference type="NCBI Taxonomy" id="1010633"/>
    <lineage>
        <taxon>Eukaryota</taxon>
        <taxon>Viridiplantae</taxon>
        <taxon>Streptophyta</taxon>
        <taxon>Embryophyta</taxon>
        <taxon>Tracheophyta</taxon>
        <taxon>Spermatophyta</taxon>
        <taxon>Magnoliopsida</taxon>
        <taxon>Liliopsida</taxon>
        <taxon>Poales</taxon>
        <taxon>Poaceae</taxon>
        <taxon>PACMAD clade</taxon>
        <taxon>Panicoideae</taxon>
        <taxon>Panicodae</taxon>
        <taxon>Paniceae</taxon>
        <taxon>Anthephorinae</taxon>
        <taxon>Digitaria</taxon>
    </lineage>
</organism>
<dbReference type="GO" id="GO:0035252">
    <property type="term" value="F:UDP-xylosyltransferase activity"/>
    <property type="evidence" value="ECO:0007669"/>
    <property type="project" value="TreeGrafter"/>
</dbReference>
<feature type="region of interest" description="Disordered" evidence="1">
    <location>
        <begin position="573"/>
        <end position="596"/>
    </location>
</feature>
<feature type="region of interest" description="Disordered" evidence="1">
    <location>
        <begin position="38"/>
        <end position="62"/>
    </location>
</feature>
<reference evidence="3" key="1">
    <citation type="submission" date="2020-07" db="EMBL/GenBank/DDBJ databases">
        <title>Genome sequence and genetic diversity analysis of an under-domesticated orphan crop, white fonio (Digitaria exilis).</title>
        <authorList>
            <person name="Bennetzen J.L."/>
            <person name="Chen S."/>
            <person name="Ma X."/>
            <person name="Wang X."/>
            <person name="Yssel A.E.J."/>
            <person name="Chaluvadi S.R."/>
            <person name="Johnson M."/>
            <person name="Gangashetty P."/>
            <person name="Hamidou F."/>
            <person name="Sanogo M.D."/>
            <person name="Zwaenepoel A."/>
            <person name="Wallace J."/>
            <person name="Van De Peer Y."/>
            <person name="Van Deynze A."/>
        </authorList>
    </citation>
    <scope>NUCLEOTIDE SEQUENCE</scope>
    <source>
        <tissue evidence="3">Leaves</tissue>
    </source>
</reference>
<name>A0A835FQH2_9POAL</name>
<accession>A0A835FQH2</accession>
<evidence type="ECO:0000256" key="1">
    <source>
        <dbReference type="SAM" id="MobiDB-lite"/>
    </source>
</evidence>
<evidence type="ECO:0000313" key="3">
    <source>
        <dbReference type="EMBL" id="KAF8772126.1"/>
    </source>
</evidence>
<keyword evidence="2" id="KW-0812">Transmembrane</keyword>
<dbReference type="GO" id="GO:0000139">
    <property type="term" value="C:Golgi membrane"/>
    <property type="evidence" value="ECO:0007669"/>
    <property type="project" value="TreeGrafter"/>
</dbReference>
<dbReference type="AlphaFoldDB" id="A0A835FQH2"/>
<gene>
    <name evidence="3" type="ORF">HU200_006121</name>
</gene>
<keyword evidence="2" id="KW-1133">Transmembrane helix</keyword>
<evidence type="ECO:0000313" key="4">
    <source>
        <dbReference type="Proteomes" id="UP000636709"/>
    </source>
</evidence>
<dbReference type="InterPro" id="IPR007657">
    <property type="entry name" value="Glycosyltransferase_61"/>
</dbReference>
<feature type="compositionally biased region" description="Pro residues" evidence="1">
    <location>
        <begin position="580"/>
        <end position="592"/>
    </location>
</feature>
<dbReference type="OrthoDB" id="529273at2759"/>
<dbReference type="Proteomes" id="UP000636709">
    <property type="component" value="Unassembled WGS sequence"/>
</dbReference>
<dbReference type="GO" id="GO:0009664">
    <property type="term" value="P:plant-type cell wall organization"/>
    <property type="evidence" value="ECO:0007669"/>
    <property type="project" value="TreeGrafter"/>
</dbReference>
<keyword evidence="4" id="KW-1185">Reference proteome</keyword>
<dbReference type="EMBL" id="JACEFO010000429">
    <property type="protein sequence ID" value="KAF8772126.1"/>
    <property type="molecule type" value="Genomic_DNA"/>
</dbReference>
<feature type="region of interest" description="Disordered" evidence="1">
    <location>
        <begin position="432"/>
        <end position="459"/>
    </location>
</feature>
<evidence type="ECO:0000256" key="2">
    <source>
        <dbReference type="SAM" id="Phobius"/>
    </source>
</evidence>
<protein>
    <recommendedName>
        <fullName evidence="5">Glycosyltransferase</fullName>
    </recommendedName>
</protein>
<dbReference type="PANTHER" id="PTHR20961:SF129">
    <property type="entry name" value="BETA-1,2-XYLOSYLTRANSFERASE XYXT1"/>
    <property type="match status" value="1"/>
</dbReference>